<reference evidence="1 2" key="1">
    <citation type="submission" date="2018-06" db="EMBL/GenBank/DDBJ databases">
        <title>Genomic Encyclopedia of Archaeal and Bacterial Type Strains, Phase II (KMG-II): from individual species to whole genera.</title>
        <authorList>
            <person name="Goeker M."/>
        </authorList>
    </citation>
    <scope>NUCLEOTIDE SEQUENCE [LARGE SCALE GENOMIC DNA]</scope>
    <source>
        <strain evidence="1 2">DSM 27372</strain>
    </source>
</reference>
<accession>A0A318UJY6</accession>
<comment type="caution">
    <text evidence="1">The sequence shown here is derived from an EMBL/GenBank/DDBJ whole genome shotgun (WGS) entry which is preliminary data.</text>
</comment>
<dbReference type="RefSeq" id="WP_110827624.1">
    <property type="nucleotide sequence ID" value="NZ_QKLU01000002.1"/>
</dbReference>
<dbReference type="Proteomes" id="UP000248198">
    <property type="component" value="Unassembled WGS sequence"/>
</dbReference>
<dbReference type="SUPFAM" id="SSF53448">
    <property type="entry name" value="Nucleotide-diphospho-sugar transferases"/>
    <property type="match status" value="1"/>
</dbReference>
<organism evidence="1 2">
    <name type="scientific">Pedobacter nutrimenti</name>
    <dbReference type="NCBI Taxonomy" id="1241337"/>
    <lineage>
        <taxon>Bacteria</taxon>
        <taxon>Pseudomonadati</taxon>
        <taxon>Bacteroidota</taxon>
        <taxon>Sphingobacteriia</taxon>
        <taxon>Sphingobacteriales</taxon>
        <taxon>Sphingobacteriaceae</taxon>
        <taxon>Pedobacter</taxon>
    </lineage>
</organism>
<gene>
    <name evidence="1" type="ORF">B0O44_1027</name>
</gene>
<dbReference type="InterPro" id="IPR029044">
    <property type="entry name" value="Nucleotide-diphossugar_trans"/>
</dbReference>
<protein>
    <recommendedName>
        <fullName evidence="3">Glycosyl transferase family 8</fullName>
    </recommendedName>
</protein>
<name>A0A318UJY6_9SPHI</name>
<evidence type="ECO:0000313" key="2">
    <source>
        <dbReference type="Proteomes" id="UP000248198"/>
    </source>
</evidence>
<dbReference type="EMBL" id="QKLU01000002">
    <property type="protein sequence ID" value="PYF75458.1"/>
    <property type="molecule type" value="Genomic_DNA"/>
</dbReference>
<sequence length="434" mass="51802">MKNCAFTIVAKNYIGLARILEKSFKDNNPETDFFVFVVDEFDDMTNATNLPDNLIFARSILEIPDDKWIDMSFKYDLTEFCTSIKPTCFMHLLKRTEYEKIIYLDPDIYVYNSFDVIFKMLDEQSIVITPHFSIIQDIHLGETPERDLMGNGVFNLGFCAIKRSEIAKRMLTWWSERLFDKCYIDSYETYFTDQKWMDFLPCFFNSDELLVTRHLGMNIAPWNFFERKIFLKNEKLFVTSRNRETDTEKVVLPVLFVHYSGYNYNELKKGNVIQNNIASLKKYEDVELLTNFYARAIQENSFIFDEFIKEKYKYGVFDNGVTIKKIHRRLYRALKNKGQVVHTPFSSEERSFYSSLQKLGMTKETPINIERTTKFTLQGFESKLMLFNRLMRLIYRLLGFERYLLLIRVFKPFSRYESQIHLLSKDYDKENIIF</sequence>
<dbReference type="AlphaFoldDB" id="A0A318UJY6"/>
<evidence type="ECO:0008006" key="3">
    <source>
        <dbReference type="Google" id="ProtNLM"/>
    </source>
</evidence>
<proteinExistence type="predicted"/>
<dbReference type="Gene3D" id="3.90.550.10">
    <property type="entry name" value="Spore Coat Polysaccharide Biosynthesis Protein SpsA, Chain A"/>
    <property type="match status" value="1"/>
</dbReference>
<dbReference type="OrthoDB" id="186344at2"/>
<keyword evidence="2" id="KW-1185">Reference proteome</keyword>
<evidence type="ECO:0000313" key="1">
    <source>
        <dbReference type="EMBL" id="PYF75458.1"/>
    </source>
</evidence>